<dbReference type="AlphaFoldDB" id="A0A7W9EK11"/>
<feature type="domain" description="Mannitol dehydrogenase C-terminal" evidence="4">
    <location>
        <begin position="246"/>
        <end position="362"/>
    </location>
</feature>
<name>A0A7W9EK11_9HYPH</name>
<dbReference type="InterPro" id="IPR013328">
    <property type="entry name" value="6PGD_dom2"/>
</dbReference>
<dbReference type="SUPFAM" id="SSF51735">
    <property type="entry name" value="NAD(P)-binding Rossmann-fold domains"/>
    <property type="match status" value="1"/>
</dbReference>
<dbReference type="EMBL" id="JACIJG010000002">
    <property type="protein sequence ID" value="MBB5700797.1"/>
    <property type="molecule type" value="Genomic_DNA"/>
</dbReference>
<dbReference type="InterPro" id="IPR013118">
    <property type="entry name" value="Mannitol_DH_C"/>
</dbReference>
<proteinExistence type="predicted"/>
<dbReference type="InterPro" id="IPR013131">
    <property type="entry name" value="Mannitol_DH_N"/>
</dbReference>
<reference evidence="5 6" key="1">
    <citation type="submission" date="2020-08" db="EMBL/GenBank/DDBJ databases">
        <title>Genomic Encyclopedia of Type Strains, Phase IV (KMG-IV): sequencing the most valuable type-strain genomes for metagenomic binning, comparative biology and taxonomic classification.</title>
        <authorList>
            <person name="Goeker M."/>
        </authorList>
    </citation>
    <scope>NUCLEOTIDE SEQUENCE [LARGE SCALE GENOMIC DNA]</scope>
    <source>
        <strain evidence="5 6">DSM 26944</strain>
    </source>
</reference>
<dbReference type="Pfam" id="PF08125">
    <property type="entry name" value="Mannitol_dh_C"/>
    <property type="match status" value="1"/>
</dbReference>
<dbReference type="InterPro" id="IPR008927">
    <property type="entry name" value="6-PGluconate_DH-like_C_sf"/>
</dbReference>
<sequence length="373" mass="41627">MHEKPAILQFGTSRFLLAHADFFVSEALARSEAVGTIAVVQTTSNPQSAARIKALNESKTYPVVIRGLIDGKPSEIEYQSVSVSAAFSAHHHWAAILDLGTSVNVILSNTGDKGYELDPDDNSSLLATPEVLPKSFPAKLIVLLHHRWQTNPEAPLSVFPCELISRNGDRLRSILLTMADDWKLPDGFIQWLETQCVFANSLVDRIVSEPLEPAGAIAEPYALWAIEKADGLTLPCTHGDIIVTDDLARYERLKLYLLNLGHSFIAEQWLKSNRPKDEIVLEAMQDETIRNELEKVWREEVLPVFAAEGFGAEAETYLASVRDRFLNPFLKHRIADIASNHEEKKQRRFAPVIARAEELGLRLAQHRLKAALA</sequence>
<dbReference type="InterPro" id="IPR036291">
    <property type="entry name" value="NAD(P)-bd_dom_sf"/>
</dbReference>
<dbReference type="Pfam" id="PF01232">
    <property type="entry name" value="Mannitol_dh"/>
    <property type="match status" value="1"/>
</dbReference>
<feature type="domain" description="Mannitol dehydrogenase N-terminal" evidence="3">
    <location>
        <begin position="7"/>
        <end position="229"/>
    </location>
</feature>
<dbReference type="EC" id="1.1.1.58" evidence="5"/>
<dbReference type="GO" id="GO:0009026">
    <property type="term" value="F:tagaturonate reductase activity"/>
    <property type="evidence" value="ECO:0007669"/>
    <property type="project" value="UniProtKB-EC"/>
</dbReference>
<evidence type="ECO:0000259" key="3">
    <source>
        <dbReference type="Pfam" id="PF01232"/>
    </source>
</evidence>
<evidence type="ECO:0000256" key="1">
    <source>
        <dbReference type="ARBA" id="ARBA00023002"/>
    </source>
</evidence>
<evidence type="ECO:0000256" key="2">
    <source>
        <dbReference type="ARBA" id="ARBA00023027"/>
    </source>
</evidence>
<evidence type="ECO:0000259" key="4">
    <source>
        <dbReference type="Pfam" id="PF08125"/>
    </source>
</evidence>
<dbReference type="RefSeq" id="WP_183647936.1">
    <property type="nucleotide sequence ID" value="NZ_JACIJG010000002.1"/>
</dbReference>
<evidence type="ECO:0000313" key="5">
    <source>
        <dbReference type="EMBL" id="MBB5700797.1"/>
    </source>
</evidence>
<dbReference type="PANTHER" id="PTHR30524:SF0">
    <property type="entry name" value="ALTRONATE OXIDOREDUCTASE-RELATED"/>
    <property type="match status" value="1"/>
</dbReference>
<keyword evidence="2" id="KW-0520">NAD</keyword>
<gene>
    <name evidence="5" type="ORF">FHS76_000640</name>
</gene>
<organism evidence="5 6">
    <name type="scientific">Brucella daejeonensis</name>
    <dbReference type="NCBI Taxonomy" id="659015"/>
    <lineage>
        <taxon>Bacteria</taxon>
        <taxon>Pseudomonadati</taxon>
        <taxon>Pseudomonadota</taxon>
        <taxon>Alphaproteobacteria</taxon>
        <taxon>Hyphomicrobiales</taxon>
        <taxon>Brucellaceae</taxon>
        <taxon>Brucella/Ochrobactrum group</taxon>
        <taxon>Brucella</taxon>
    </lineage>
</organism>
<comment type="caution">
    <text evidence="5">The sequence shown here is derived from an EMBL/GenBank/DDBJ whole genome shotgun (WGS) entry which is preliminary data.</text>
</comment>
<dbReference type="Gene3D" id="1.10.1040.10">
    <property type="entry name" value="N-(1-d-carboxylethyl)-l-norvaline Dehydrogenase, domain 2"/>
    <property type="match status" value="1"/>
</dbReference>
<dbReference type="Gene3D" id="3.40.50.720">
    <property type="entry name" value="NAD(P)-binding Rossmann-like Domain"/>
    <property type="match status" value="1"/>
</dbReference>
<dbReference type="Proteomes" id="UP000555546">
    <property type="component" value="Unassembled WGS sequence"/>
</dbReference>
<protein>
    <submittedName>
        <fullName evidence="5">Tagaturonate reductase</fullName>
        <ecNumber evidence="5">1.1.1.58</ecNumber>
    </submittedName>
</protein>
<keyword evidence="1 5" id="KW-0560">Oxidoreductase</keyword>
<evidence type="ECO:0000313" key="6">
    <source>
        <dbReference type="Proteomes" id="UP000555546"/>
    </source>
</evidence>
<dbReference type="PANTHER" id="PTHR30524">
    <property type="entry name" value="MANNITOL-1-PHOSPHATE 5-DEHYDROGENASE"/>
    <property type="match status" value="1"/>
</dbReference>
<accession>A0A7W9EK11</accession>
<keyword evidence="6" id="KW-1185">Reference proteome</keyword>
<dbReference type="SUPFAM" id="SSF48179">
    <property type="entry name" value="6-phosphogluconate dehydrogenase C-terminal domain-like"/>
    <property type="match status" value="1"/>
</dbReference>